<dbReference type="Proteomes" id="UP000799777">
    <property type="component" value="Unassembled WGS sequence"/>
</dbReference>
<gene>
    <name evidence="2" type="ORF">EK21DRAFT_116535</name>
</gene>
<protein>
    <submittedName>
        <fullName evidence="2">Uncharacterized protein</fullName>
    </submittedName>
</protein>
<comment type="caution">
    <text evidence="2">The sequence shown here is derived from an EMBL/GenBank/DDBJ whole genome shotgun (WGS) entry which is preliminary data.</text>
</comment>
<dbReference type="OrthoDB" id="3778167at2759"/>
<evidence type="ECO:0000256" key="1">
    <source>
        <dbReference type="SAM" id="SignalP"/>
    </source>
</evidence>
<dbReference type="EMBL" id="ML978258">
    <property type="protein sequence ID" value="KAF2025752.1"/>
    <property type="molecule type" value="Genomic_DNA"/>
</dbReference>
<feature type="chain" id="PRO_5040173554" evidence="1">
    <location>
        <begin position="19"/>
        <end position="99"/>
    </location>
</feature>
<keyword evidence="3" id="KW-1185">Reference proteome</keyword>
<feature type="signal peptide" evidence="1">
    <location>
        <begin position="1"/>
        <end position="18"/>
    </location>
</feature>
<sequence length="99" mass="11069">MKLTNIILATFAAIGVNADWCQERWVCCGHSLLNKGDYLADIRYPLQVANEATDEDHTKSSLFYCNGKHNVKTGIDFVKYCDAGKCRNRGVLYGDNCSD</sequence>
<evidence type="ECO:0000313" key="3">
    <source>
        <dbReference type="Proteomes" id="UP000799777"/>
    </source>
</evidence>
<proteinExistence type="predicted"/>
<evidence type="ECO:0000313" key="2">
    <source>
        <dbReference type="EMBL" id="KAF2025752.1"/>
    </source>
</evidence>
<reference evidence="2" key="1">
    <citation type="journal article" date="2020" name="Stud. Mycol.">
        <title>101 Dothideomycetes genomes: a test case for predicting lifestyles and emergence of pathogens.</title>
        <authorList>
            <person name="Haridas S."/>
            <person name="Albert R."/>
            <person name="Binder M."/>
            <person name="Bloem J."/>
            <person name="Labutti K."/>
            <person name="Salamov A."/>
            <person name="Andreopoulos B."/>
            <person name="Baker S."/>
            <person name="Barry K."/>
            <person name="Bills G."/>
            <person name="Bluhm B."/>
            <person name="Cannon C."/>
            <person name="Castanera R."/>
            <person name="Culley D."/>
            <person name="Daum C."/>
            <person name="Ezra D."/>
            <person name="Gonzalez J."/>
            <person name="Henrissat B."/>
            <person name="Kuo A."/>
            <person name="Liang C."/>
            <person name="Lipzen A."/>
            <person name="Lutzoni F."/>
            <person name="Magnuson J."/>
            <person name="Mondo S."/>
            <person name="Nolan M."/>
            <person name="Ohm R."/>
            <person name="Pangilinan J."/>
            <person name="Park H.-J."/>
            <person name="Ramirez L."/>
            <person name="Alfaro M."/>
            <person name="Sun H."/>
            <person name="Tritt A."/>
            <person name="Yoshinaga Y."/>
            <person name="Zwiers L.-H."/>
            <person name="Turgeon B."/>
            <person name="Goodwin S."/>
            <person name="Spatafora J."/>
            <person name="Crous P."/>
            <person name="Grigoriev I."/>
        </authorList>
    </citation>
    <scope>NUCLEOTIDE SEQUENCE</scope>
    <source>
        <strain evidence="2">CBS 110217</strain>
    </source>
</reference>
<dbReference type="AlphaFoldDB" id="A0A9P4H199"/>
<keyword evidence="1" id="KW-0732">Signal</keyword>
<name>A0A9P4H199_9PLEO</name>
<accession>A0A9P4H199</accession>
<organism evidence="2 3">
    <name type="scientific">Setomelanomma holmii</name>
    <dbReference type="NCBI Taxonomy" id="210430"/>
    <lineage>
        <taxon>Eukaryota</taxon>
        <taxon>Fungi</taxon>
        <taxon>Dikarya</taxon>
        <taxon>Ascomycota</taxon>
        <taxon>Pezizomycotina</taxon>
        <taxon>Dothideomycetes</taxon>
        <taxon>Pleosporomycetidae</taxon>
        <taxon>Pleosporales</taxon>
        <taxon>Pleosporineae</taxon>
        <taxon>Phaeosphaeriaceae</taxon>
        <taxon>Setomelanomma</taxon>
    </lineage>
</organism>